<dbReference type="AlphaFoldDB" id="A0A1U9RS63"/>
<feature type="active site" description="Proton donor" evidence="6">
    <location>
        <position position="329"/>
    </location>
</feature>
<dbReference type="EMBL" id="CP019943">
    <property type="protein sequence ID" value="AQU89609.1"/>
    <property type="molecule type" value="Genomic_DNA"/>
</dbReference>
<gene>
    <name evidence="11" type="ORF">BW244_0191</name>
</gene>
<keyword evidence="8" id="KW-0457">Lysine biosynthesis</keyword>
<dbReference type="GO" id="GO:0009089">
    <property type="term" value="P:lysine biosynthetic process via diaminopimelate"/>
    <property type="evidence" value="ECO:0007669"/>
    <property type="project" value="UniProtKB-UniRule"/>
</dbReference>
<dbReference type="RefSeq" id="WP_211118472.1">
    <property type="nucleotide sequence ID" value="NZ_CP019943.1"/>
</dbReference>
<evidence type="ECO:0000256" key="6">
    <source>
        <dbReference type="PIRSR" id="PIRSR600183-50"/>
    </source>
</evidence>
<dbReference type="Pfam" id="PF00278">
    <property type="entry name" value="Orn_DAP_Arg_deC"/>
    <property type="match status" value="1"/>
</dbReference>
<dbReference type="InterPro" id="IPR022643">
    <property type="entry name" value="De-COase2_C"/>
</dbReference>
<evidence type="ECO:0000256" key="2">
    <source>
        <dbReference type="ARBA" id="ARBA00022793"/>
    </source>
</evidence>
<evidence type="ECO:0000256" key="4">
    <source>
        <dbReference type="ARBA" id="ARBA00023239"/>
    </source>
</evidence>
<dbReference type="PANTHER" id="PTHR43727">
    <property type="entry name" value="DIAMINOPIMELATE DECARBOXYLASE"/>
    <property type="match status" value="1"/>
</dbReference>
<name>A0A1U9RS63_CARRU</name>
<dbReference type="InterPro" id="IPR009006">
    <property type="entry name" value="Ala_racemase/Decarboxylase_C"/>
</dbReference>
<keyword evidence="8" id="KW-0028">Amino-acid biosynthesis</keyword>
<dbReference type="InterPro" id="IPR000183">
    <property type="entry name" value="Orn/DAP/Arg_de-COase"/>
</dbReference>
<feature type="domain" description="Orn/DAP/Arg decarboxylase 2 N-terminal" evidence="10">
    <location>
        <begin position="47"/>
        <end position="268"/>
    </location>
</feature>
<evidence type="ECO:0000313" key="11">
    <source>
        <dbReference type="EMBL" id="AQU89609.1"/>
    </source>
</evidence>
<dbReference type="UniPathway" id="UPA00034">
    <property type="reaction ID" value="UER00027"/>
</dbReference>
<evidence type="ECO:0000259" key="9">
    <source>
        <dbReference type="Pfam" id="PF00278"/>
    </source>
</evidence>
<comment type="similarity">
    <text evidence="7">Belongs to the Orn/Lys/Arg decarboxylase class-II family.</text>
</comment>
<proteinExistence type="inferred from homology"/>
<dbReference type="NCBIfam" id="TIGR01048">
    <property type="entry name" value="lysA"/>
    <property type="match status" value="1"/>
</dbReference>
<dbReference type="Gene3D" id="2.40.37.10">
    <property type="entry name" value="Lyase, Ornithine Decarboxylase, Chain A, domain 1"/>
    <property type="match status" value="1"/>
</dbReference>
<evidence type="ECO:0000256" key="3">
    <source>
        <dbReference type="ARBA" id="ARBA00022898"/>
    </source>
</evidence>
<dbReference type="PRINTS" id="PR01181">
    <property type="entry name" value="DAPDCRBXLASE"/>
</dbReference>
<dbReference type="GO" id="GO:0008836">
    <property type="term" value="F:diaminopimelate decarboxylase activity"/>
    <property type="evidence" value="ECO:0007669"/>
    <property type="project" value="UniProtKB-UniRule"/>
</dbReference>
<comment type="pathway">
    <text evidence="8">Amino-acid biosynthesis; L-lysine biosynthesis via DAP pathway; L-lysine from DL-2,6-diaminopimelate: step 1/1.</text>
</comment>
<evidence type="ECO:0000256" key="5">
    <source>
        <dbReference type="NCBIfam" id="TIGR01048"/>
    </source>
</evidence>
<dbReference type="PANTHER" id="PTHR43727:SF2">
    <property type="entry name" value="GROUP IV DECARBOXYLASE"/>
    <property type="match status" value="1"/>
</dbReference>
<evidence type="ECO:0000256" key="8">
    <source>
        <dbReference type="RuleBase" id="RU003738"/>
    </source>
</evidence>
<sequence>MIEIKNNILINKISIYLLLNKLELPIYVYDYKKIIFNCFIIKKLIFFVFYSIKSNDNLFLLKIINNIINKFDIVSIGELNKILLISKKKPYIIFSGSGKTTPELLISINLKIFCLNIESLQEFLKIFYLIKKYKKKINLMIRINPNIDAKTHKKISTGNKINKFGISIINLKNLFFLNKITDLNIIGYDFHIGSQIIKISPIKKLINLIINLYKIKKFNYLDIGGGIGVNYYINKNIIKFSNYYNKIINLLKKKKINLKIFVEIGRFFLTNCCILISKINYIKFNQSNNLAIINLGMNDIIRPALYDSYHKIENNNIGTKIKNFFGPICESSDKFLNNNFLKIKNNSIIFFYSSGSYCKVMSSNYNSKFKIYEIIIYNNKIKIIFKIEKFKNIINNYA</sequence>
<dbReference type="InterPro" id="IPR002986">
    <property type="entry name" value="DAP_deCOOHase_LysA"/>
</dbReference>
<dbReference type="Gene3D" id="3.20.20.10">
    <property type="entry name" value="Alanine racemase"/>
    <property type="match status" value="1"/>
</dbReference>
<reference evidence="11 12" key="1">
    <citation type="submission" date="2017-02" db="EMBL/GenBank/DDBJ databases">
        <title>Complete Genome of Candidatus Carsonella ruddii strain BC, a Nutritional Endosymbiont of Bactericera cockerelli.</title>
        <authorList>
            <person name="Riley A.B."/>
            <person name="Kim D.H."/>
            <person name="Hansen A.K."/>
        </authorList>
    </citation>
    <scope>NUCLEOTIDE SEQUENCE [LARGE SCALE GENOMIC DNA]</scope>
    <source>
        <strain evidence="11 12">BC</strain>
    </source>
</reference>
<dbReference type="Pfam" id="PF02784">
    <property type="entry name" value="Orn_Arg_deC_N"/>
    <property type="match status" value="1"/>
</dbReference>
<comment type="catalytic activity">
    <reaction evidence="8">
        <text>meso-2,6-diaminopimelate + H(+) = L-lysine + CO2</text>
        <dbReference type="Rhea" id="RHEA:15101"/>
        <dbReference type="ChEBI" id="CHEBI:15378"/>
        <dbReference type="ChEBI" id="CHEBI:16526"/>
        <dbReference type="ChEBI" id="CHEBI:32551"/>
        <dbReference type="ChEBI" id="CHEBI:57791"/>
        <dbReference type="EC" id="4.1.1.20"/>
    </reaction>
</comment>
<keyword evidence="4 8" id="KW-0456">Lyase</keyword>
<dbReference type="EC" id="4.1.1.20" evidence="5 8"/>
<evidence type="ECO:0000256" key="1">
    <source>
        <dbReference type="ARBA" id="ARBA00001933"/>
    </source>
</evidence>
<protein>
    <recommendedName>
        <fullName evidence="5 8">Diaminopimelate decarboxylase</fullName>
        <ecNumber evidence="5 8">4.1.1.20</ecNumber>
    </recommendedName>
</protein>
<keyword evidence="3 6" id="KW-0663">Pyridoxal phosphate</keyword>
<dbReference type="PRINTS" id="PR01179">
    <property type="entry name" value="ODADCRBXLASE"/>
</dbReference>
<organism evidence="11 12">
    <name type="scientific">Carsonella ruddii</name>
    <dbReference type="NCBI Taxonomy" id="114186"/>
    <lineage>
        <taxon>Bacteria</taxon>
        <taxon>Pseudomonadati</taxon>
        <taxon>Pseudomonadota</taxon>
        <taxon>Gammaproteobacteria</taxon>
        <taxon>Oceanospirillales</taxon>
        <taxon>Halomonadaceae</taxon>
        <taxon>Zymobacter group</taxon>
        <taxon>Candidatus Carsonella</taxon>
    </lineage>
</organism>
<evidence type="ECO:0000256" key="7">
    <source>
        <dbReference type="RuleBase" id="RU003737"/>
    </source>
</evidence>
<accession>A0A1U9RS63</accession>
<dbReference type="SUPFAM" id="SSF51419">
    <property type="entry name" value="PLP-binding barrel"/>
    <property type="match status" value="1"/>
</dbReference>
<evidence type="ECO:0000259" key="10">
    <source>
        <dbReference type="Pfam" id="PF02784"/>
    </source>
</evidence>
<feature type="modified residue" description="N6-(pyridoxal phosphate)lysine" evidence="6">
    <location>
        <position position="53"/>
    </location>
</feature>
<dbReference type="InterPro" id="IPR029066">
    <property type="entry name" value="PLP-binding_barrel"/>
</dbReference>
<feature type="domain" description="Orn/DAP/Arg decarboxylase 2 C-terminal" evidence="9">
    <location>
        <begin position="27"/>
        <end position="355"/>
    </location>
</feature>
<dbReference type="InterPro" id="IPR022644">
    <property type="entry name" value="De-COase2_N"/>
</dbReference>
<dbReference type="SUPFAM" id="SSF50621">
    <property type="entry name" value="Alanine racemase C-terminal domain-like"/>
    <property type="match status" value="1"/>
</dbReference>
<keyword evidence="2 8" id="KW-0210">Decarboxylase</keyword>
<evidence type="ECO:0000313" key="12">
    <source>
        <dbReference type="Proteomes" id="UP000189666"/>
    </source>
</evidence>
<comment type="cofactor">
    <cofactor evidence="1 6 8">
        <name>pyridoxal 5'-phosphate</name>
        <dbReference type="ChEBI" id="CHEBI:597326"/>
    </cofactor>
</comment>
<dbReference type="Proteomes" id="UP000189666">
    <property type="component" value="Chromosome"/>
</dbReference>